<sequence>MAWVFVGMDTSNGGFSFPRDGTIFYQLNDPYYKSSAFGNQGGYVAELKHWDQSKGRWITDTYEYSGGNFYVNGLYKYYTLRRLSIHNGIWGSKWTDGNGGVYYTLRFEGRLYRQSDYGIRGPLKRLPAGTKIHVASGYGYTPSSSYPKNSLIRITGYYEGGTYKSTQLYLDEPTKGYYPSSYNINLP</sequence>
<dbReference type="Proteomes" id="UP000665043">
    <property type="component" value="Chromosome"/>
</dbReference>
<name>A0ABX7VVY6_9BACI</name>
<gene>
    <name evidence="1" type="ORF">ERJ70_18680</name>
</gene>
<proteinExistence type="predicted"/>
<evidence type="ECO:0000313" key="2">
    <source>
        <dbReference type="Proteomes" id="UP000665043"/>
    </source>
</evidence>
<dbReference type="EMBL" id="CP046956">
    <property type="protein sequence ID" value="QTN01133.1"/>
    <property type="molecule type" value="Genomic_DNA"/>
</dbReference>
<dbReference type="RefSeq" id="WP_209366253.1">
    <property type="nucleotide sequence ID" value="NZ_CP046956.1"/>
</dbReference>
<protein>
    <submittedName>
        <fullName evidence="1">Uncharacterized protein</fullName>
    </submittedName>
</protein>
<organism evidence="1 2">
    <name type="scientific">Sediminibacillus dalangtanensis</name>
    <dbReference type="NCBI Taxonomy" id="2729421"/>
    <lineage>
        <taxon>Bacteria</taxon>
        <taxon>Bacillati</taxon>
        <taxon>Bacillota</taxon>
        <taxon>Bacilli</taxon>
        <taxon>Bacillales</taxon>
        <taxon>Bacillaceae</taxon>
        <taxon>Sediminibacillus</taxon>
    </lineage>
</organism>
<reference evidence="1 2" key="1">
    <citation type="submission" date="2019-12" db="EMBL/GenBank/DDBJ databases">
        <title>The whole genome sequencing of a strain isolated from a Mars analog, Dalangtan Playa.</title>
        <authorList>
            <person name="Huang T."/>
        </authorList>
    </citation>
    <scope>NUCLEOTIDE SEQUENCE [LARGE SCALE GENOMIC DNA]</scope>
    <source>
        <strain evidence="1 2">DP4-553-S</strain>
    </source>
</reference>
<accession>A0ABX7VVY6</accession>
<evidence type="ECO:0000313" key="1">
    <source>
        <dbReference type="EMBL" id="QTN01133.1"/>
    </source>
</evidence>
<keyword evidence="2" id="KW-1185">Reference proteome</keyword>